<keyword evidence="1" id="KW-1133">Transmembrane helix</keyword>
<name>A0A0F5L592_9HYPH</name>
<dbReference type="PANTHER" id="PTHR37314">
    <property type="entry name" value="SLR0142 PROTEIN"/>
    <property type="match status" value="1"/>
</dbReference>
<feature type="transmembrane region" description="Helical" evidence="1">
    <location>
        <begin position="163"/>
        <end position="183"/>
    </location>
</feature>
<dbReference type="Pfam" id="PF06912">
    <property type="entry name" value="DUF1275"/>
    <property type="match status" value="1"/>
</dbReference>
<dbReference type="AlphaFoldDB" id="A0A0F5L592"/>
<dbReference type="PATRIC" id="fig|1121477.3.peg.506"/>
<dbReference type="InterPro" id="IPR010699">
    <property type="entry name" value="DUF1275"/>
</dbReference>
<dbReference type="RefSeq" id="WP_046136785.1">
    <property type="nucleotide sequence ID" value="NZ_FQVC01000002.1"/>
</dbReference>
<proteinExistence type="predicted"/>
<sequence>MTPTPKLSLGLLLTASAGFIDAVGFIELGGFFVSFVSGNTTQLGDALATDALPVALVTASLIALFFIGSVAGASLALLHRRWAASAVLAFVLVAMGTSLGLSAAGFTATQAMLALAVAAGAQNAILQSEGAVRLGATFVTGTMFAAAQDLAKALRHQAPPWRWVQHLLVWTSLLLGAALGALAYHAVGIYALIAPIVVYAAFFLAYTMLGPRRVQT</sequence>
<evidence type="ECO:0000313" key="4">
    <source>
        <dbReference type="Proteomes" id="UP000033608"/>
    </source>
</evidence>
<reference evidence="2 4" key="1">
    <citation type="submission" date="2015-03" db="EMBL/GenBank/DDBJ databases">
        <authorList>
            <person name="Hassan Y.I."/>
            <person name="Lepp D."/>
            <person name="Zhou T."/>
        </authorList>
    </citation>
    <scope>NUCLEOTIDE SEQUENCE [LARGE SCALE GENOMIC DNA]</scope>
    <source>
        <strain evidence="2 4">DSM 17137</strain>
    </source>
</reference>
<dbReference type="PANTHER" id="PTHR37314:SF4">
    <property type="entry name" value="UPF0700 TRANSMEMBRANE PROTEIN YOAK"/>
    <property type="match status" value="1"/>
</dbReference>
<keyword evidence="4" id="KW-1185">Reference proteome</keyword>
<accession>A0A0F5L592</accession>
<dbReference type="EMBL" id="FQVC01000002">
    <property type="protein sequence ID" value="SHE68785.1"/>
    <property type="molecule type" value="Genomic_DNA"/>
</dbReference>
<keyword evidence="1" id="KW-0812">Transmembrane</keyword>
<dbReference type="Proteomes" id="UP000184533">
    <property type="component" value="Unassembled WGS sequence"/>
</dbReference>
<protein>
    <submittedName>
        <fullName evidence="3">Uncharacterized membrane protein YoaK, UPF0700 family</fullName>
    </submittedName>
</protein>
<dbReference type="EMBL" id="LAJF01000137">
    <property type="protein sequence ID" value="KKB77384.1"/>
    <property type="molecule type" value="Genomic_DNA"/>
</dbReference>
<feature type="transmembrane region" description="Helical" evidence="1">
    <location>
        <begin position="189"/>
        <end position="209"/>
    </location>
</feature>
<dbReference type="Proteomes" id="UP000033608">
    <property type="component" value="Unassembled WGS sequence"/>
</dbReference>
<evidence type="ECO:0000256" key="1">
    <source>
        <dbReference type="SAM" id="Phobius"/>
    </source>
</evidence>
<keyword evidence="1" id="KW-0472">Membrane</keyword>
<evidence type="ECO:0000313" key="5">
    <source>
        <dbReference type="Proteomes" id="UP000184533"/>
    </source>
</evidence>
<gene>
    <name evidence="3" type="ORF">SAMN02745223_00901</name>
    <name evidence="2" type="ORF">VW29_18710</name>
</gene>
<reference evidence="3 5" key="2">
    <citation type="submission" date="2016-11" db="EMBL/GenBank/DDBJ databases">
        <authorList>
            <person name="Jaros S."/>
            <person name="Januszkiewicz K."/>
            <person name="Wedrychowicz H."/>
        </authorList>
    </citation>
    <scope>NUCLEOTIDE SEQUENCE [LARGE SCALE GENOMIC DNA]</scope>
    <source>
        <strain evidence="3 5">DSM 17137</strain>
    </source>
</reference>
<dbReference type="OrthoDB" id="885342at2"/>
<feature type="transmembrane region" description="Helical" evidence="1">
    <location>
        <begin position="131"/>
        <end position="151"/>
    </location>
</feature>
<evidence type="ECO:0000313" key="2">
    <source>
        <dbReference type="EMBL" id="KKB77384.1"/>
    </source>
</evidence>
<feature type="transmembrane region" description="Helical" evidence="1">
    <location>
        <begin position="54"/>
        <end position="78"/>
    </location>
</feature>
<organism evidence="2 4">
    <name type="scientific">Devosia limi DSM 17137</name>
    <dbReference type="NCBI Taxonomy" id="1121477"/>
    <lineage>
        <taxon>Bacteria</taxon>
        <taxon>Pseudomonadati</taxon>
        <taxon>Pseudomonadota</taxon>
        <taxon>Alphaproteobacteria</taxon>
        <taxon>Hyphomicrobiales</taxon>
        <taxon>Devosiaceae</taxon>
        <taxon>Devosia</taxon>
    </lineage>
</organism>
<evidence type="ECO:0000313" key="3">
    <source>
        <dbReference type="EMBL" id="SHE68785.1"/>
    </source>
</evidence>
<feature type="transmembrane region" description="Helical" evidence="1">
    <location>
        <begin position="90"/>
        <end position="119"/>
    </location>
</feature>
<dbReference type="STRING" id="1121477.SAMN02745223_00901"/>